<dbReference type="Proteomes" id="UP000093695">
    <property type="component" value="Chromosome"/>
</dbReference>
<dbReference type="PANTHER" id="PTHR30055:SF234">
    <property type="entry name" value="HTH-TYPE TRANSCRIPTIONAL REGULATOR BETI"/>
    <property type="match status" value="1"/>
</dbReference>
<evidence type="ECO:0000256" key="4">
    <source>
        <dbReference type="PROSITE-ProRule" id="PRU00335"/>
    </source>
</evidence>
<keyword evidence="7" id="KW-1185">Reference proteome</keyword>
<dbReference type="PROSITE" id="PS50977">
    <property type="entry name" value="HTH_TETR_2"/>
    <property type="match status" value="1"/>
</dbReference>
<dbReference type="SUPFAM" id="SSF46689">
    <property type="entry name" value="Homeodomain-like"/>
    <property type="match status" value="1"/>
</dbReference>
<dbReference type="Pfam" id="PF00440">
    <property type="entry name" value="TetR_N"/>
    <property type="match status" value="1"/>
</dbReference>
<protein>
    <submittedName>
        <fullName evidence="6">TetR family transcriptional regulator</fullName>
    </submittedName>
</protein>
<keyword evidence="2 4" id="KW-0238">DNA-binding</keyword>
<dbReference type="InterPro" id="IPR009057">
    <property type="entry name" value="Homeodomain-like_sf"/>
</dbReference>
<sequence length="204" mass="21465">MSPMSPRKAAALRDSEDSLREHLVATAARLISLRGTAELTVRAIAREAGVADGVLYNHFADKEELLANALVAHVRSVERGLGELPEPGSGTVEHGLRAQLVYGLALHKEILPAFAGLLARPAVLERFGALTADGGNWRDRLAGYLRAEKELGRISGDLEAVTAMLVGVCHETVLSGLFPHGPGVVTTPGIDAVVATVLEGIAAR</sequence>
<keyword evidence="1" id="KW-0805">Transcription regulation</keyword>
<gene>
    <name evidence="6" type="ORF">SD37_24350</name>
</gene>
<evidence type="ECO:0000313" key="7">
    <source>
        <dbReference type="Proteomes" id="UP000093695"/>
    </source>
</evidence>
<evidence type="ECO:0000313" key="6">
    <source>
        <dbReference type="EMBL" id="ANN22004.1"/>
    </source>
</evidence>
<dbReference type="EMBL" id="CP016174">
    <property type="protein sequence ID" value="ANN22004.1"/>
    <property type="molecule type" value="Genomic_DNA"/>
</dbReference>
<accession>A0A193CC26</accession>
<dbReference type="PANTHER" id="PTHR30055">
    <property type="entry name" value="HTH-TYPE TRANSCRIPTIONAL REGULATOR RUTR"/>
    <property type="match status" value="1"/>
</dbReference>
<evidence type="ECO:0000256" key="2">
    <source>
        <dbReference type="ARBA" id="ARBA00023125"/>
    </source>
</evidence>
<dbReference type="Gene3D" id="1.10.357.10">
    <property type="entry name" value="Tetracycline Repressor, domain 2"/>
    <property type="match status" value="1"/>
</dbReference>
<feature type="domain" description="HTH tetR-type" evidence="5">
    <location>
        <begin position="17"/>
        <end position="77"/>
    </location>
</feature>
<dbReference type="InterPro" id="IPR050109">
    <property type="entry name" value="HTH-type_TetR-like_transc_reg"/>
</dbReference>
<dbReference type="STRING" id="31958.SD37_24350"/>
<dbReference type="AlphaFoldDB" id="A0A193CC26"/>
<evidence type="ECO:0000259" key="5">
    <source>
        <dbReference type="PROSITE" id="PS50977"/>
    </source>
</evidence>
<dbReference type="GO" id="GO:0003700">
    <property type="term" value="F:DNA-binding transcription factor activity"/>
    <property type="evidence" value="ECO:0007669"/>
    <property type="project" value="TreeGrafter"/>
</dbReference>
<dbReference type="GO" id="GO:0000976">
    <property type="term" value="F:transcription cis-regulatory region binding"/>
    <property type="evidence" value="ECO:0007669"/>
    <property type="project" value="TreeGrafter"/>
</dbReference>
<reference evidence="6 7" key="1">
    <citation type="journal article" date="2015" name="Genome Announc.">
        <title>Draft Genome Sequence of Norvancomycin-Producing Strain Amycolatopsis orientalis CPCC200066.</title>
        <authorList>
            <person name="Lei X."/>
            <person name="Yuan F."/>
            <person name="Shi Y."/>
            <person name="Li X."/>
            <person name="Wang L."/>
            <person name="Hong B."/>
        </authorList>
    </citation>
    <scope>NUCLEOTIDE SEQUENCE [LARGE SCALE GENOMIC DNA]</scope>
    <source>
        <strain evidence="6 7">B-37</strain>
    </source>
</reference>
<dbReference type="InterPro" id="IPR001647">
    <property type="entry name" value="HTH_TetR"/>
</dbReference>
<dbReference type="KEGG" id="aori:SD37_24350"/>
<evidence type="ECO:0000256" key="1">
    <source>
        <dbReference type="ARBA" id="ARBA00023015"/>
    </source>
</evidence>
<organism evidence="6 7">
    <name type="scientific">Amycolatopsis orientalis</name>
    <name type="common">Nocardia orientalis</name>
    <dbReference type="NCBI Taxonomy" id="31958"/>
    <lineage>
        <taxon>Bacteria</taxon>
        <taxon>Bacillati</taxon>
        <taxon>Actinomycetota</taxon>
        <taxon>Actinomycetes</taxon>
        <taxon>Pseudonocardiales</taxon>
        <taxon>Pseudonocardiaceae</taxon>
        <taxon>Amycolatopsis</taxon>
    </lineage>
</organism>
<dbReference type="PRINTS" id="PR00455">
    <property type="entry name" value="HTHTETR"/>
</dbReference>
<evidence type="ECO:0000256" key="3">
    <source>
        <dbReference type="ARBA" id="ARBA00023163"/>
    </source>
</evidence>
<proteinExistence type="predicted"/>
<keyword evidence="3" id="KW-0804">Transcription</keyword>
<name>A0A193CC26_AMYOR</name>
<feature type="DNA-binding region" description="H-T-H motif" evidence="4">
    <location>
        <begin position="40"/>
        <end position="59"/>
    </location>
</feature>